<sequence>MSLSSLKDWSIDHIRAVFEAPTDDLSQQAVAETFSSSLTGHLNGNALDYTTLCSLVNTMRASAPKGLLVEWTRAEATPDDASNRNGALVGEYVIRGICRDGVEFERHKKVEVRITSTLEESDSRSIVQLDIVASDLRV</sequence>
<protein>
    <submittedName>
        <fullName evidence="1">Uncharacterized protein</fullName>
    </submittedName>
</protein>
<reference evidence="1" key="1">
    <citation type="submission" date="2023-03" db="EMBL/GenBank/DDBJ databases">
        <title>Massive genome expansion in bonnet fungi (Mycena s.s.) driven by repeated elements and novel gene families across ecological guilds.</title>
        <authorList>
            <consortium name="Lawrence Berkeley National Laboratory"/>
            <person name="Harder C.B."/>
            <person name="Miyauchi S."/>
            <person name="Viragh M."/>
            <person name="Kuo A."/>
            <person name="Thoen E."/>
            <person name="Andreopoulos B."/>
            <person name="Lu D."/>
            <person name="Skrede I."/>
            <person name="Drula E."/>
            <person name="Henrissat B."/>
            <person name="Morin E."/>
            <person name="Kohler A."/>
            <person name="Barry K."/>
            <person name="LaButti K."/>
            <person name="Morin E."/>
            <person name="Salamov A."/>
            <person name="Lipzen A."/>
            <person name="Mereny Z."/>
            <person name="Hegedus B."/>
            <person name="Baldrian P."/>
            <person name="Stursova M."/>
            <person name="Weitz H."/>
            <person name="Taylor A."/>
            <person name="Grigoriev I.V."/>
            <person name="Nagy L.G."/>
            <person name="Martin F."/>
            <person name="Kauserud H."/>
        </authorList>
    </citation>
    <scope>NUCLEOTIDE SEQUENCE</scope>
    <source>
        <strain evidence="1">9284</strain>
    </source>
</reference>
<evidence type="ECO:0000313" key="1">
    <source>
        <dbReference type="EMBL" id="KAJ7650063.1"/>
    </source>
</evidence>
<name>A0AAD7CIF6_9AGAR</name>
<evidence type="ECO:0000313" key="2">
    <source>
        <dbReference type="Proteomes" id="UP001221142"/>
    </source>
</evidence>
<dbReference type="EMBL" id="JARKIF010000001">
    <property type="protein sequence ID" value="KAJ7650063.1"/>
    <property type="molecule type" value="Genomic_DNA"/>
</dbReference>
<gene>
    <name evidence="1" type="ORF">FB45DRAFT_886815</name>
</gene>
<proteinExistence type="predicted"/>
<dbReference type="AlphaFoldDB" id="A0AAD7CIF6"/>
<dbReference type="Proteomes" id="UP001221142">
    <property type="component" value="Unassembled WGS sequence"/>
</dbReference>
<keyword evidence="2" id="KW-1185">Reference proteome</keyword>
<comment type="caution">
    <text evidence="1">The sequence shown here is derived from an EMBL/GenBank/DDBJ whole genome shotgun (WGS) entry which is preliminary data.</text>
</comment>
<accession>A0AAD7CIF6</accession>
<organism evidence="1 2">
    <name type="scientific">Roridomyces roridus</name>
    <dbReference type="NCBI Taxonomy" id="1738132"/>
    <lineage>
        <taxon>Eukaryota</taxon>
        <taxon>Fungi</taxon>
        <taxon>Dikarya</taxon>
        <taxon>Basidiomycota</taxon>
        <taxon>Agaricomycotina</taxon>
        <taxon>Agaricomycetes</taxon>
        <taxon>Agaricomycetidae</taxon>
        <taxon>Agaricales</taxon>
        <taxon>Marasmiineae</taxon>
        <taxon>Mycenaceae</taxon>
        <taxon>Roridomyces</taxon>
    </lineage>
</organism>